<dbReference type="OrthoDB" id="767661at2759"/>
<dbReference type="GO" id="GO:0005874">
    <property type="term" value="C:microtubule"/>
    <property type="evidence" value="ECO:0007669"/>
    <property type="project" value="UniProtKB-KW"/>
</dbReference>
<evidence type="ECO:0000256" key="7">
    <source>
        <dbReference type="ARBA" id="ARBA00022846"/>
    </source>
</evidence>
<dbReference type="InterPro" id="IPR025593">
    <property type="entry name" value="GAS8_dom"/>
</dbReference>
<evidence type="ECO:0000256" key="11">
    <source>
        <dbReference type="ARBA" id="ARBA00023273"/>
    </source>
</evidence>
<keyword evidence="11" id="KW-0966">Cell projection</keyword>
<reference evidence="17" key="1">
    <citation type="submission" date="2016-04" db="UniProtKB">
        <authorList>
            <consortium name="WormBaseParasite"/>
        </authorList>
    </citation>
    <scope>IDENTIFICATION</scope>
</reference>
<dbReference type="InterPro" id="IPR039308">
    <property type="entry name" value="GAS8"/>
</dbReference>
<dbReference type="AlphaFoldDB" id="A0A158R7T3"/>
<dbReference type="GO" id="GO:0031267">
    <property type="term" value="F:small GTPase binding"/>
    <property type="evidence" value="ECO:0007669"/>
    <property type="project" value="InterPro"/>
</dbReference>
<protein>
    <recommendedName>
        <fullName evidence="4">Dynein regulatory complex subunit 4</fullName>
    </recommendedName>
    <alternativeName>
        <fullName evidence="12">Growth arrest-specific protein 8</fullName>
    </alternativeName>
</protein>
<name>A0A158R7T3_TAEAS</name>
<evidence type="ECO:0000256" key="12">
    <source>
        <dbReference type="ARBA" id="ARBA00031568"/>
    </source>
</evidence>
<evidence type="ECO:0000256" key="6">
    <source>
        <dbReference type="ARBA" id="ARBA00022701"/>
    </source>
</evidence>
<dbReference type="GO" id="GO:0048870">
    <property type="term" value="P:cell motility"/>
    <property type="evidence" value="ECO:0007669"/>
    <property type="project" value="InterPro"/>
</dbReference>
<evidence type="ECO:0000313" key="17">
    <source>
        <dbReference type="WBParaSite" id="TASK_0000434101-mRNA-1"/>
    </source>
</evidence>
<accession>A0A158R7T3</accession>
<feature type="coiled-coil region" evidence="13">
    <location>
        <begin position="159"/>
        <end position="216"/>
    </location>
</feature>
<feature type="coiled-coil region" evidence="13">
    <location>
        <begin position="251"/>
        <end position="394"/>
    </location>
</feature>
<keyword evidence="5" id="KW-0963">Cytoplasm</keyword>
<reference evidence="15 16" key="2">
    <citation type="submission" date="2018-11" db="EMBL/GenBank/DDBJ databases">
        <authorList>
            <consortium name="Pathogen Informatics"/>
        </authorList>
    </citation>
    <scope>NUCLEOTIDE SEQUENCE [LARGE SCALE GENOMIC DNA]</scope>
</reference>
<evidence type="ECO:0000256" key="1">
    <source>
        <dbReference type="ARBA" id="ARBA00004230"/>
    </source>
</evidence>
<evidence type="ECO:0000256" key="9">
    <source>
        <dbReference type="ARBA" id="ARBA00023069"/>
    </source>
</evidence>
<dbReference type="Pfam" id="PF13851">
    <property type="entry name" value="GAS"/>
    <property type="match status" value="1"/>
</dbReference>
<comment type="similarity">
    <text evidence="3">Belongs to the DRC4 family.</text>
</comment>
<organism evidence="17">
    <name type="scientific">Taenia asiatica</name>
    <name type="common">Asian tapeworm</name>
    <dbReference type="NCBI Taxonomy" id="60517"/>
    <lineage>
        <taxon>Eukaryota</taxon>
        <taxon>Metazoa</taxon>
        <taxon>Spiralia</taxon>
        <taxon>Lophotrochozoa</taxon>
        <taxon>Platyhelminthes</taxon>
        <taxon>Cestoda</taxon>
        <taxon>Eucestoda</taxon>
        <taxon>Cyclophyllidea</taxon>
        <taxon>Taeniidae</taxon>
        <taxon>Taenia</taxon>
    </lineage>
</organism>
<evidence type="ECO:0000256" key="8">
    <source>
        <dbReference type="ARBA" id="ARBA00023054"/>
    </source>
</evidence>
<evidence type="ECO:0000313" key="15">
    <source>
        <dbReference type="EMBL" id="VDK33268.1"/>
    </source>
</evidence>
<keyword evidence="6" id="KW-0493">Microtubule</keyword>
<comment type="subcellular location">
    <subcellularLocation>
        <location evidence="1">Cell projection</location>
        <location evidence="1">Cilium</location>
        <location evidence="1">Flagellum</location>
    </subcellularLocation>
    <subcellularLocation>
        <location evidence="2">Cytoplasm</location>
        <location evidence="2">Cytoskeleton</location>
    </subcellularLocation>
</comment>
<evidence type="ECO:0000256" key="13">
    <source>
        <dbReference type="SAM" id="Coils"/>
    </source>
</evidence>
<dbReference type="GO" id="GO:0031514">
    <property type="term" value="C:motile cilium"/>
    <property type="evidence" value="ECO:0007669"/>
    <property type="project" value="UniProtKB-SubCell"/>
</dbReference>
<dbReference type="PANTHER" id="PTHR31543:SF0">
    <property type="entry name" value="DYNEIN REGULATORY COMPLEX SUBUNIT 4"/>
    <property type="match status" value="1"/>
</dbReference>
<dbReference type="PANTHER" id="PTHR31543">
    <property type="entry name" value="DYNEIN REGULATORY COMPLEX SUBUNIT 4"/>
    <property type="match status" value="1"/>
</dbReference>
<evidence type="ECO:0000256" key="4">
    <source>
        <dbReference type="ARBA" id="ARBA00021301"/>
    </source>
</evidence>
<evidence type="ECO:0000313" key="16">
    <source>
        <dbReference type="Proteomes" id="UP000282613"/>
    </source>
</evidence>
<evidence type="ECO:0000256" key="3">
    <source>
        <dbReference type="ARBA" id="ARBA00009859"/>
    </source>
</evidence>
<feature type="coiled-coil region" evidence="13">
    <location>
        <begin position="42"/>
        <end position="106"/>
    </location>
</feature>
<feature type="domain" description="Growth arrest-specific protein 8" evidence="14">
    <location>
        <begin position="232"/>
        <end position="426"/>
    </location>
</feature>
<dbReference type="GO" id="GO:0005794">
    <property type="term" value="C:Golgi apparatus"/>
    <property type="evidence" value="ECO:0007669"/>
    <property type="project" value="TreeGrafter"/>
</dbReference>
<dbReference type="WBParaSite" id="TASK_0000434101-mRNA-1">
    <property type="protein sequence ID" value="TASK_0000434101-mRNA-1"/>
    <property type="gene ID" value="TASK_0000434101"/>
</dbReference>
<keyword evidence="10" id="KW-0206">Cytoskeleton</keyword>
<dbReference type="STRING" id="60517.A0A158R7T3"/>
<dbReference type="EMBL" id="UYRS01018343">
    <property type="protein sequence ID" value="VDK33268.1"/>
    <property type="molecule type" value="Genomic_DNA"/>
</dbReference>
<keyword evidence="9" id="KW-0969">Cilium</keyword>
<keyword evidence="8 13" id="KW-0175">Coiled coil</keyword>
<sequence>MRAYDVFHPPKKVTAAKKNVKKGLKKKKPQMVDIKPLTEMTREELEAHIGRLRQELEREREDRNRYQLERDKVSTFWTITKRQLEIRNAELRVAQEATEVVKEQRERELTAIHLRVRQLEASHASQLAEAKAEMVTAVGLAAEEARANTRHPRLVEEVLRKEQAEHNELVQRMKLDQEKQLHELRQNFEQQSEAERKVYMEKIRQLEERLDLQRRTEIQIVEESKNEQISVLIKNHEKDFMDIKNYYRSITANSVNLIDDLKSQLEELRKNENRIVKENSALVTRNRALETDLAQSQKACNDLKRALENHERDVKALKNAKTQLKELTKTLSDTKLDNEALLQRLELAESERDELYDRFATAVEEVKQSCGLKNALLERRMACLGEELERARLLRLAKGEDTEEGEMAAKELEGTLAFKDDQIKSLNYELARVCKAYTDLLDVFRRQLEDYGISPENLGFQVAENVLINGGKLQLGKAPAGLITVPPS</sequence>
<evidence type="ECO:0000256" key="10">
    <source>
        <dbReference type="ARBA" id="ARBA00023212"/>
    </source>
</evidence>
<keyword evidence="16" id="KW-1185">Reference proteome</keyword>
<evidence type="ECO:0000256" key="5">
    <source>
        <dbReference type="ARBA" id="ARBA00022490"/>
    </source>
</evidence>
<gene>
    <name evidence="15" type="ORF">TASK_LOCUS4342</name>
</gene>
<keyword evidence="7" id="KW-0282">Flagellum</keyword>
<evidence type="ECO:0000256" key="2">
    <source>
        <dbReference type="ARBA" id="ARBA00004245"/>
    </source>
</evidence>
<dbReference type="GO" id="GO:0008017">
    <property type="term" value="F:microtubule binding"/>
    <property type="evidence" value="ECO:0007669"/>
    <property type="project" value="InterPro"/>
</dbReference>
<evidence type="ECO:0000259" key="14">
    <source>
        <dbReference type="Pfam" id="PF13851"/>
    </source>
</evidence>
<proteinExistence type="inferred from homology"/>
<dbReference type="Proteomes" id="UP000282613">
    <property type="component" value="Unassembled WGS sequence"/>
</dbReference>